<evidence type="ECO:0000313" key="6">
    <source>
        <dbReference type="Proteomes" id="UP000500953"/>
    </source>
</evidence>
<dbReference type="AlphaFoldDB" id="A0A6G9Z3Q1"/>
<dbReference type="InterPro" id="IPR036144">
    <property type="entry name" value="RibA-like_sf"/>
</dbReference>
<dbReference type="RefSeq" id="WP_167487574.1">
    <property type="nucleotide sequence ID" value="NZ_CP046173.1"/>
</dbReference>
<sequence>MLATTQTDLESTRHTLSRNGIELPVLVFELTRDGDRAEVRLFGEISGNPLVRIHSSCRDGESLRAENCDCGQQLDEALDRIFKGGGGILVYLHQEGRSCGIIAKAHGMNLSEQTGLDSFAAYKALNLPEDGRSFAIAADALDEIERRLGLPLPSIRLLTNNQDKIDAIDATGRRVTRLPLWILLHTERGRSYQMSKVRRGHLNPPPELIEPARGGRPSLQLLGPLLLATLAHSGCGLRARRPMRRAAAEAAVTRVTDLAHEAWNDLLDLVVPLPLPDAAPAVP</sequence>
<evidence type="ECO:0000256" key="1">
    <source>
        <dbReference type="ARBA" id="ARBA00005104"/>
    </source>
</evidence>
<evidence type="ECO:0000313" key="5">
    <source>
        <dbReference type="EMBL" id="QIS20219.1"/>
    </source>
</evidence>
<dbReference type="GO" id="GO:0046872">
    <property type="term" value="F:metal ion binding"/>
    <property type="evidence" value="ECO:0007669"/>
    <property type="project" value="UniProtKB-KW"/>
</dbReference>
<dbReference type="PANTHER" id="PTHR21327">
    <property type="entry name" value="GTP CYCLOHYDROLASE II-RELATED"/>
    <property type="match status" value="1"/>
</dbReference>
<evidence type="ECO:0000256" key="3">
    <source>
        <dbReference type="ARBA" id="ARBA00022723"/>
    </source>
</evidence>
<comment type="pathway">
    <text evidence="1">Cofactor biosynthesis; riboflavin biosynthesis.</text>
</comment>
<dbReference type="UniPathway" id="UPA00275"/>
<dbReference type="SUPFAM" id="SSF142695">
    <property type="entry name" value="RibA-like"/>
    <property type="match status" value="1"/>
</dbReference>
<reference evidence="5 6" key="1">
    <citation type="journal article" date="2019" name="ACS Chem. Biol.">
        <title>Identification and Mobilization of a Cryptic Antibiotic Biosynthesis Gene Locus from a Human-Pathogenic Nocardia Isolate.</title>
        <authorList>
            <person name="Herisse M."/>
            <person name="Ishida K."/>
            <person name="Porter J.L."/>
            <person name="Howden B."/>
            <person name="Hertweck C."/>
            <person name="Stinear T.P."/>
            <person name="Pidot S.J."/>
        </authorList>
    </citation>
    <scope>NUCLEOTIDE SEQUENCE [LARGE SCALE GENOMIC DNA]</scope>
    <source>
        <strain evidence="5 6">AUSMDU00012715</strain>
    </source>
</reference>
<name>A0A6G9Z3Q1_9NOCA</name>
<keyword evidence="5" id="KW-0378">Hydrolase</keyword>
<dbReference type="GO" id="GO:0016787">
    <property type="term" value="F:hydrolase activity"/>
    <property type="evidence" value="ECO:0007669"/>
    <property type="project" value="UniProtKB-KW"/>
</dbReference>
<accession>A0A6G9Z3Q1</accession>
<evidence type="ECO:0000259" key="4">
    <source>
        <dbReference type="Pfam" id="PF00925"/>
    </source>
</evidence>
<dbReference type="GO" id="GO:0005829">
    <property type="term" value="C:cytosol"/>
    <property type="evidence" value="ECO:0007669"/>
    <property type="project" value="TreeGrafter"/>
</dbReference>
<proteinExistence type="predicted"/>
<gene>
    <name evidence="5" type="ORF">F6W96_19920</name>
</gene>
<keyword evidence="2" id="KW-0686">Riboflavin biosynthesis</keyword>
<dbReference type="Proteomes" id="UP000500953">
    <property type="component" value="Chromosome"/>
</dbReference>
<keyword evidence="3" id="KW-0479">Metal-binding</keyword>
<dbReference type="EMBL" id="CP046173">
    <property type="protein sequence ID" value="QIS20219.1"/>
    <property type="molecule type" value="Genomic_DNA"/>
</dbReference>
<dbReference type="PANTHER" id="PTHR21327:SF18">
    <property type="entry name" value="3,4-DIHYDROXY-2-BUTANONE 4-PHOSPHATE SYNTHASE"/>
    <property type="match status" value="1"/>
</dbReference>
<dbReference type="InterPro" id="IPR032677">
    <property type="entry name" value="GTP_cyclohydro_II"/>
</dbReference>
<dbReference type="GO" id="GO:0009231">
    <property type="term" value="P:riboflavin biosynthetic process"/>
    <property type="evidence" value="ECO:0007669"/>
    <property type="project" value="UniProtKB-UniPathway"/>
</dbReference>
<protein>
    <submittedName>
        <fullName evidence="5">GTP cyclohydrolase</fullName>
    </submittedName>
</protein>
<organism evidence="5 6">
    <name type="scientific">Nocardia terpenica</name>
    <dbReference type="NCBI Taxonomy" id="455432"/>
    <lineage>
        <taxon>Bacteria</taxon>
        <taxon>Bacillati</taxon>
        <taxon>Actinomycetota</taxon>
        <taxon>Actinomycetes</taxon>
        <taxon>Mycobacteriales</taxon>
        <taxon>Nocardiaceae</taxon>
        <taxon>Nocardia</taxon>
    </lineage>
</organism>
<dbReference type="Gene3D" id="3.40.50.10990">
    <property type="entry name" value="GTP cyclohydrolase II"/>
    <property type="match status" value="1"/>
</dbReference>
<dbReference type="Pfam" id="PF00925">
    <property type="entry name" value="GTP_cyclohydro2"/>
    <property type="match status" value="1"/>
</dbReference>
<evidence type="ECO:0000256" key="2">
    <source>
        <dbReference type="ARBA" id="ARBA00022619"/>
    </source>
</evidence>
<feature type="domain" description="GTP cyclohydrolase II" evidence="4">
    <location>
        <begin position="24"/>
        <end position="176"/>
    </location>
</feature>
<dbReference type="GO" id="GO:0008686">
    <property type="term" value="F:3,4-dihydroxy-2-butanone-4-phosphate synthase activity"/>
    <property type="evidence" value="ECO:0007669"/>
    <property type="project" value="TreeGrafter"/>
</dbReference>